<name>A0A0N1IUM1_9EURY</name>
<dbReference type="OrthoDB" id="43815at2157"/>
<dbReference type="InterPro" id="IPR052157">
    <property type="entry name" value="BCAA_transport_permease"/>
</dbReference>
<dbReference type="STRING" id="1705562.AMS69_10380"/>
<dbReference type="InterPro" id="IPR001851">
    <property type="entry name" value="ABC_transp_permease"/>
</dbReference>
<evidence type="ECO:0000256" key="4">
    <source>
        <dbReference type="ARBA" id="ARBA00022692"/>
    </source>
</evidence>
<dbReference type="PANTHER" id="PTHR11795:SF442">
    <property type="entry name" value="ABC TRANSPORTER ATP-BINDING PROTEIN"/>
    <property type="match status" value="1"/>
</dbReference>
<feature type="transmembrane region" description="Helical" evidence="9">
    <location>
        <begin position="282"/>
        <end position="301"/>
    </location>
</feature>
<evidence type="ECO:0000256" key="5">
    <source>
        <dbReference type="ARBA" id="ARBA00022970"/>
    </source>
</evidence>
<keyword evidence="5" id="KW-0029">Amino-acid transport</keyword>
<evidence type="ECO:0000256" key="8">
    <source>
        <dbReference type="ARBA" id="ARBA00037998"/>
    </source>
</evidence>
<keyword evidence="6 9" id="KW-1133">Transmembrane helix</keyword>
<feature type="transmembrane region" description="Helical" evidence="9">
    <location>
        <begin position="165"/>
        <end position="184"/>
    </location>
</feature>
<keyword evidence="7 9" id="KW-0472">Membrane</keyword>
<proteinExistence type="inferred from homology"/>
<reference evidence="10 11" key="1">
    <citation type="submission" date="2015-08" db="EMBL/GenBank/DDBJ databases">
        <title>Genomes of Isolates from Cabo Rojo, PR.</title>
        <authorList>
            <person name="Sanchez-Nieves R.L."/>
            <person name="Montalvo-Rodriguez R."/>
        </authorList>
    </citation>
    <scope>NUCLEOTIDE SEQUENCE [LARGE SCALE GENOMIC DNA]</scope>
    <source>
        <strain evidence="10 11">SL3</strain>
    </source>
</reference>
<evidence type="ECO:0000313" key="10">
    <source>
        <dbReference type="EMBL" id="KOX92853.1"/>
    </source>
</evidence>
<protein>
    <submittedName>
        <fullName evidence="10">Branched-chain amino acid ABC transporter permease</fullName>
    </submittedName>
</protein>
<accession>A0A0N1IUM1</accession>
<dbReference type="Proteomes" id="UP000037729">
    <property type="component" value="Unassembled WGS sequence"/>
</dbReference>
<keyword evidence="2" id="KW-0813">Transport</keyword>
<evidence type="ECO:0000256" key="3">
    <source>
        <dbReference type="ARBA" id="ARBA00022475"/>
    </source>
</evidence>
<comment type="caution">
    <text evidence="10">The sequence shown here is derived from an EMBL/GenBank/DDBJ whole genome shotgun (WGS) entry which is preliminary data.</text>
</comment>
<keyword evidence="11" id="KW-1185">Reference proteome</keyword>
<feature type="transmembrane region" description="Helical" evidence="9">
    <location>
        <begin position="247"/>
        <end position="275"/>
    </location>
</feature>
<dbReference type="Pfam" id="PF02653">
    <property type="entry name" value="BPD_transp_2"/>
    <property type="match status" value="1"/>
</dbReference>
<organism evidence="10 11">
    <name type="scientific">Haloarcula rubripromontorii</name>
    <dbReference type="NCBI Taxonomy" id="1705562"/>
    <lineage>
        <taxon>Archaea</taxon>
        <taxon>Methanobacteriati</taxon>
        <taxon>Methanobacteriota</taxon>
        <taxon>Stenosarchaea group</taxon>
        <taxon>Halobacteria</taxon>
        <taxon>Halobacteriales</taxon>
        <taxon>Haloarculaceae</taxon>
        <taxon>Haloarcula</taxon>
    </lineage>
</organism>
<dbReference type="GO" id="GO:0005886">
    <property type="term" value="C:plasma membrane"/>
    <property type="evidence" value="ECO:0007669"/>
    <property type="project" value="UniProtKB-SubCell"/>
</dbReference>
<feature type="transmembrane region" description="Helical" evidence="9">
    <location>
        <begin position="72"/>
        <end position="94"/>
    </location>
</feature>
<dbReference type="GO" id="GO:0022857">
    <property type="term" value="F:transmembrane transporter activity"/>
    <property type="evidence" value="ECO:0007669"/>
    <property type="project" value="InterPro"/>
</dbReference>
<comment type="subcellular location">
    <subcellularLocation>
        <location evidence="1">Cell membrane</location>
        <topology evidence="1">Multi-pass membrane protein</topology>
    </subcellularLocation>
</comment>
<keyword evidence="4 9" id="KW-0812">Transmembrane</keyword>
<evidence type="ECO:0000256" key="2">
    <source>
        <dbReference type="ARBA" id="ARBA00022448"/>
    </source>
</evidence>
<dbReference type="CDD" id="cd06582">
    <property type="entry name" value="TM_PBP1_LivH_like"/>
    <property type="match status" value="1"/>
</dbReference>
<dbReference type="EMBL" id="LIUF01000003">
    <property type="protein sequence ID" value="KOX92853.1"/>
    <property type="molecule type" value="Genomic_DNA"/>
</dbReference>
<dbReference type="AlphaFoldDB" id="A0A0N1IUM1"/>
<evidence type="ECO:0000256" key="6">
    <source>
        <dbReference type="ARBA" id="ARBA00022989"/>
    </source>
</evidence>
<dbReference type="PATRIC" id="fig|1705562.3.peg.246"/>
<comment type="similarity">
    <text evidence="8">Belongs to the binding-protein-dependent transport system permease family. LivHM subfamily.</text>
</comment>
<evidence type="ECO:0000256" key="1">
    <source>
        <dbReference type="ARBA" id="ARBA00004651"/>
    </source>
</evidence>
<feature type="transmembrane region" description="Helical" evidence="9">
    <location>
        <begin position="46"/>
        <end position="66"/>
    </location>
</feature>
<feature type="transmembrane region" description="Helical" evidence="9">
    <location>
        <begin position="114"/>
        <end position="134"/>
    </location>
</feature>
<evidence type="ECO:0000256" key="7">
    <source>
        <dbReference type="ARBA" id="ARBA00023136"/>
    </source>
</evidence>
<evidence type="ECO:0000256" key="9">
    <source>
        <dbReference type="SAM" id="Phobius"/>
    </source>
</evidence>
<dbReference type="RefSeq" id="WP_053968006.1">
    <property type="nucleotide sequence ID" value="NZ_LIUF01000003.1"/>
</dbReference>
<keyword evidence="3" id="KW-1003">Cell membrane</keyword>
<dbReference type="GO" id="GO:0006865">
    <property type="term" value="P:amino acid transport"/>
    <property type="evidence" value="ECO:0007669"/>
    <property type="project" value="UniProtKB-KW"/>
</dbReference>
<feature type="transmembrane region" description="Helical" evidence="9">
    <location>
        <begin position="20"/>
        <end position="39"/>
    </location>
</feature>
<gene>
    <name evidence="10" type="ORF">AMS69_10380</name>
</gene>
<feature type="transmembrane region" description="Helical" evidence="9">
    <location>
        <begin position="213"/>
        <end position="235"/>
    </location>
</feature>
<sequence>MAVTPTAALVQTLNGIQFGFILFMIASGLTVILGILDVLNLAHGELFSLGAYTAIGVFGFIIGIVGPPGGGVVGTAVFILAVLAAVLVTAAILLPVGTLFEAVFLRQIYDRDQVYQLVLTFALLLILLDVKKFIWGDSSIRTDAVYSAINAIPTSELVGLNYPTYNVFVIFVGTAVVAGLFWFFERTKTGRIIRATAIDREMATAIGVSTDRVFTLVFALGAFLAGFAGAMAVPPTAATLEMGTNPLVLSFVVIVIGGLGSLRGAFVGALLVGVIRSWMITLYPPGEIAAPFAIMALILLVKPEGLFGTWGETA</sequence>
<evidence type="ECO:0000313" key="11">
    <source>
        <dbReference type="Proteomes" id="UP000037729"/>
    </source>
</evidence>
<dbReference type="PANTHER" id="PTHR11795">
    <property type="entry name" value="BRANCHED-CHAIN AMINO ACID TRANSPORT SYSTEM PERMEASE PROTEIN LIVH"/>
    <property type="match status" value="1"/>
</dbReference>